<organism evidence="1 2">
    <name type="scientific">Diphasiastrum complanatum</name>
    <name type="common">Issler's clubmoss</name>
    <name type="synonym">Lycopodium complanatum</name>
    <dbReference type="NCBI Taxonomy" id="34168"/>
    <lineage>
        <taxon>Eukaryota</taxon>
        <taxon>Viridiplantae</taxon>
        <taxon>Streptophyta</taxon>
        <taxon>Embryophyta</taxon>
        <taxon>Tracheophyta</taxon>
        <taxon>Lycopodiopsida</taxon>
        <taxon>Lycopodiales</taxon>
        <taxon>Lycopodiaceae</taxon>
        <taxon>Lycopodioideae</taxon>
        <taxon>Diphasiastrum</taxon>
    </lineage>
</organism>
<reference evidence="2" key="1">
    <citation type="journal article" date="2024" name="Proc. Natl. Acad. Sci. U.S.A.">
        <title>Extraordinary preservation of gene collinearity over three hundred million years revealed in homosporous lycophytes.</title>
        <authorList>
            <person name="Li C."/>
            <person name="Wickell D."/>
            <person name="Kuo L.Y."/>
            <person name="Chen X."/>
            <person name="Nie B."/>
            <person name="Liao X."/>
            <person name="Peng D."/>
            <person name="Ji J."/>
            <person name="Jenkins J."/>
            <person name="Williams M."/>
            <person name="Shu S."/>
            <person name="Plott C."/>
            <person name="Barry K."/>
            <person name="Rajasekar S."/>
            <person name="Grimwood J."/>
            <person name="Han X."/>
            <person name="Sun S."/>
            <person name="Hou Z."/>
            <person name="He W."/>
            <person name="Dai G."/>
            <person name="Sun C."/>
            <person name="Schmutz J."/>
            <person name="Leebens-Mack J.H."/>
            <person name="Li F.W."/>
            <person name="Wang L."/>
        </authorList>
    </citation>
    <scope>NUCLEOTIDE SEQUENCE [LARGE SCALE GENOMIC DNA]</scope>
    <source>
        <strain evidence="2">cv. PW_Plant_1</strain>
    </source>
</reference>
<comment type="caution">
    <text evidence="1">The sequence shown here is derived from an EMBL/GenBank/DDBJ whole genome shotgun (WGS) entry which is preliminary data.</text>
</comment>
<evidence type="ECO:0000313" key="1">
    <source>
        <dbReference type="EMBL" id="KAJ7513649.1"/>
    </source>
</evidence>
<name>A0ACC2A7Y9_DIPCM</name>
<proteinExistence type="predicted"/>
<protein>
    <submittedName>
        <fullName evidence="1">Uncharacterized protein</fullName>
    </submittedName>
</protein>
<dbReference type="EMBL" id="CM055114">
    <property type="protein sequence ID" value="KAJ7513649.1"/>
    <property type="molecule type" value="Genomic_DNA"/>
</dbReference>
<keyword evidence="2" id="KW-1185">Reference proteome</keyword>
<evidence type="ECO:0000313" key="2">
    <source>
        <dbReference type="Proteomes" id="UP001162992"/>
    </source>
</evidence>
<dbReference type="Proteomes" id="UP001162992">
    <property type="component" value="Chromosome 23"/>
</dbReference>
<sequence length="632" mass="70388">MIPLAVNAVFLAVSVLTYFVAVGFRISAWLLCGLHTYLLMDDSAGASAQQQEEPRSRKPSDGNNHSEGMATDGSQGPRGESLRERGGFFKDRQPGRARERAKEQIRGWKGSKKKKEKENLVWNDSGSQILRISIGDSHLENRKYYPEFDEAVIYSTLAMAALFTGELLNLYTATETENQGSISIYNGFVPFLVCLVSVYKLARLLAVVSWEKNLSTNFDWLLSSASGLLGFLLASVFLFGLPLSFVDSGLDKAISHADGAARLYIEKKGADHVPISIPMFVFAMKSLVAVMAGVLSALFLGPALRSVRCFWLGTDQLGWSLSITNRGSAVRTLLNLNMVLPLLTALLWIRPMTQVFVQDSSQKFTYESIAFHRYVKSLSLNNSGSTEESEHVFENSLIYSPVQYQDFGSTSRCMARDQDSKSSQPFSDFGGTIPDSPMQKGEKIMFQDTTKSYSKKEDNLNAAGSSQDRRNWNPFYIDSKKRAQIKGISHSALEVVKFCAVLSVVLLQLGLFRINMQTYFNGGVLVWYQSLHQSQAYDIELTKAKVLLVNYFMCRVTLQILAPGMLIILFSGMARSCESCIDSLIANGDYLFAPLLVTRELMLFLTWWTVSAWAALTCTILALFRLGFFLAT</sequence>
<gene>
    <name evidence="1" type="ORF">O6H91_23G008700</name>
</gene>
<accession>A0ACC2A7Y9</accession>